<accession>A0A813MRY2</accession>
<name>A0A813MRY2_9BILA</name>
<evidence type="ECO:0000313" key="4">
    <source>
        <dbReference type="Proteomes" id="UP000663879"/>
    </source>
</evidence>
<feature type="signal peptide" evidence="2">
    <location>
        <begin position="1"/>
        <end position="28"/>
    </location>
</feature>
<keyword evidence="4" id="KW-1185">Reference proteome</keyword>
<sequence length="155" mass="18260">MNFNTDKLIVPLIIFMIFSMLIPNQINCLSDNSNPSESLESNESDKFDLVYSVLKGYLLRQLDDLENFKKAKDDTAYRQKLFGRRQLKSQGLFERLKNKMDHDKLENLRIKKLGERYHVSLALEKDHIASIEKQLDELEQADRSRKQRTTVKRLV</sequence>
<feature type="coiled-coil region" evidence="1">
    <location>
        <begin position="121"/>
        <end position="148"/>
    </location>
</feature>
<feature type="chain" id="PRO_5032344175" evidence="2">
    <location>
        <begin position="29"/>
        <end position="155"/>
    </location>
</feature>
<evidence type="ECO:0000313" key="3">
    <source>
        <dbReference type="EMBL" id="CAF0725239.1"/>
    </source>
</evidence>
<dbReference type="Proteomes" id="UP000663879">
    <property type="component" value="Unassembled WGS sequence"/>
</dbReference>
<gene>
    <name evidence="3" type="ORF">OXX778_LOCUS2471</name>
</gene>
<keyword evidence="1" id="KW-0175">Coiled coil</keyword>
<evidence type="ECO:0000256" key="2">
    <source>
        <dbReference type="SAM" id="SignalP"/>
    </source>
</evidence>
<proteinExistence type="predicted"/>
<dbReference type="AlphaFoldDB" id="A0A813MRY2"/>
<protein>
    <submittedName>
        <fullName evidence="3">Uncharacterized protein</fullName>
    </submittedName>
</protein>
<comment type="caution">
    <text evidence="3">The sequence shown here is derived from an EMBL/GenBank/DDBJ whole genome shotgun (WGS) entry which is preliminary data.</text>
</comment>
<evidence type="ECO:0000256" key="1">
    <source>
        <dbReference type="SAM" id="Coils"/>
    </source>
</evidence>
<reference evidence="3" key="1">
    <citation type="submission" date="2021-02" db="EMBL/GenBank/DDBJ databases">
        <authorList>
            <person name="Nowell W R."/>
        </authorList>
    </citation>
    <scope>NUCLEOTIDE SEQUENCE</scope>
    <source>
        <strain evidence="3">Ploen Becks lab</strain>
    </source>
</reference>
<dbReference type="OrthoDB" id="10590008at2759"/>
<dbReference type="EMBL" id="CAJNOC010000193">
    <property type="protein sequence ID" value="CAF0725239.1"/>
    <property type="molecule type" value="Genomic_DNA"/>
</dbReference>
<organism evidence="3 4">
    <name type="scientific">Brachionus calyciflorus</name>
    <dbReference type="NCBI Taxonomy" id="104777"/>
    <lineage>
        <taxon>Eukaryota</taxon>
        <taxon>Metazoa</taxon>
        <taxon>Spiralia</taxon>
        <taxon>Gnathifera</taxon>
        <taxon>Rotifera</taxon>
        <taxon>Eurotatoria</taxon>
        <taxon>Monogononta</taxon>
        <taxon>Pseudotrocha</taxon>
        <taxon>Ploima</taxon>
        <taxon>Brachionidae</taxon>
        <taxon>Brachionus</taxon>
    </lineage>
</organism>
<keyword evidence="2" id="KW-0732">Signal</keyword>